<feature type="domain" description="GyrI-like small molecule binding" evidence="1">
    <location>
        <begin position="21"/>
        <end position="203"/>
    </location>
</feature>
<evidence type="ECO:0000313" key="2">
    <source>
        <dbReference type="EMBL" id="UUI75096.1"/>
    </source>
</evidence>
<proteinExistence type="predicted"/>
<dbReference type="SUPFAM" id="SSF55136">
    <property type="entry name" value="Probable bacterial effector-binding domain"/>
    <property type="match status" value="1"/>
</dbReference>
<evidence type="ECO:0000259" key="1">
    <source>
        <dbReference type="Pfam" id="PF06445"/>
    </source>
</evidence>
<protein>
    <submittedName>
        <fullName evidence="2">GyrI-like domain-containing protein</fullName>
    </submittedName>
</protein>
<dbReference type="Gene3D" id="3.20.80.10">
    <property type="entry name" value="Regulatory factor, effector binding domain"/>
    <property type="match status" value="1"/>
</dbReference>
<gene>
    <name evidence="2" type="ORF">NP064_15185</name>
</gene>
<dbReference type="Proteomes" id="UP001316189">
    <property type="component" value="Chromosome"/>
</dbReference>
<sequence>MQAYDVKKALPELYAPKPGDFQLVDVPEMAFLKIDGHGDPNTAESYREAIEALYTASYAVRAVAKERLETAHTVGPLEGLWSADDPAAFRARDKGAWDWTLMIHQPEWITAEMVDEALTAAQKKKRGLPALALVRFERYDEGRSVQILHVGSYDDEAPTLERLHREHMPAHGLDFNGRHHEIYLSDARKTEPARLRTVLRQPVRPRG</sequence>
<name>A0ABY5L0W1_9CELL</name>
<reference evidence="2 3" key="1">
    <citation type="submission" date="2022-07" db="EMBL/GenBank/DDBJ databases">
        <title>Novel species in genus cellulomonas.</title>
        <authorList>
            <person name="Ye L."/>
        </authorList>
    </citation>
    <scope>NUCLEOTIDE SEQUENCE [LARGE SCALE GENOMIC DNA]</scope>
    <source>
        <strain evidence="3">zg-Y338</strain>
    </source>
</reference>
<keyword evidence="3" id="KW-1185">Reference proteome</keyword>
<dbReference type="PIRSF" id="PIRSF031644">
    <property type="entry name" value="UCP031644"/>
    <property type="match status" value="1"/>
</dbReference>
<organism evidence="2 3">
    <name type="scientific">Cellulomonas chengniuliangii</name>
    <dbReference type="NCBI Taxonomy" id="2968084"/>
    <lineage>
        <taxon>Bacteria</taxon>
        <taxon>Bacillati</taxon>
        <taxon>Actinomycetota</taxon>
        <taxon>Actinomycetes</taxon>
        <taxon>Micrococcales</taxon>
        <taxon>Cellulomonadaceae</taxon>
        <taxon>Cellulomonas</taxon>
    </lineage>
</organism>
<dbReference type="InterPro" id="IPR008319">
    <property type="entry name" value="GyrI-like_CCH_Lin2189-like"/>
</dbReference>
<evidence type="ECO:0000313" key="3">
    <source>
        <dbReference type="Proteomes" id="UP001316189"/>
    </source>
</evidence>
<dbReference type="InterPro" id="IPR029442">
    <property type="entry name" value="GyrI-like"/>
</dbReference>
<dbReference type="InterPro" id="IPR011256">
    <property type="entry name" value="Reg_factor_effector_dom_sf"/>
</dbReference>
<dbReference type="Pfam" id="PF06445">
    <property type="entry name" value="GyrI-like"/>
    <property type="match status" value="1"/>
</dbReference>
<dbReference type="EMBL" id="CP101988">
    <property type="protein sequence ID" value="UUI75096.1"/>
    <property type="molecule type" value="Genomic_DNA"/>
</dbReference>
<accession>A0ABY5L0W1</accession>
<dbReference type="RefSeq" id="WP_227570023.1">
    <property type="nucleotide sequence ID" value="NZ_CP101988.1"/>
</dbReference>